<feature type="compositionally biased region" description="Low complexity" evidence="1">
    <location>
        <begin position="210"/>
        <end position="224"/>
    </location>
</feature>
<gene>
    <name evidence="3" type="ORF">CHILSU_LOCUS10801</name>
</gene>
<dbReference type="EMBL" id="OU963901">
    <property type="protein sequence ID" value="CAH0407403.1"/>
    <property type="molecule type" value="Genomic_DNA"/>
</dbReference>
<feature type="signal peptide" evidence="2">
    <location>
        <begin position="1"/>
        <end position="19"/>
    </location>
</feature>
<feature type="region of interest" description="Disordered" evidence="1">
    <location>
        <begin position="166"/>
        <end position="196"/>
    </location>
</feature>
<feature type="region of interest" description="Disordered" evidence="1">
    <location>
        <begin position="51"/>
        <end position="76"/>
    </location>
</feature>
<evidence type="ECO:0000256" key="1">
    <source>
        <dbReference type="SAM" id="MobiDB-lite"/>
    </source>
</evidence>
<proteinExistence type="predicted"/>
<feature type="region of interest" description="Disordered" evidence="1">
    <location>
        <begin position="208"/>
        <end position="252"/>
    </location>
</feature>
<organism evidence="3 4">
    <name type="scientific">Chilo suppressalis</name>
    <name type="common">Asiatic rice borer moth</name>
    <dbReference type="NCBI Taxonomy" id="168631"/>
    <lineage>
        <taxon>Eukaryota</taxon>
        <taxon>Metazoa</taxon>
        <taxon>Ecdysozoa</taxon>
        <taxon>Arthropoda</taxon>
        <taxon>Hexapoda</taxon>
        <taxon>Insecta</taxon>
        <taxon>Pterygota</taxon>
        <taxon>Neoptera</taxon>
        <taxon>Endopterygota</taxon>
        <taxon>Lepidoptera</taxon>
        <taxon>Glossata</taxon>
        <taxon>Ditrysia</taxon>
        <taxon>Pyraloidea</taxon>
        <taxon>Crambidae</taxon>
        <taxon>Crambinae</taxon>
        <taxon>Chilo</taxon>
    </lineage>
</organism>
<sequence>MKLIRCIFFGVLLVQWVGSAPSEIVLEVAEPKEVDNAEEKDIAVLKEVSEQKEVENVEESEPQTLLDEGSDKPDMQGQRQKRWYNYYGFPPINPVIYRGNDFPNAGVYGSEDPYVQIHRRLQEISGYIRQPQPQLPPPPLPQGLPQFPPFFPILYIPQIGCACTPNNVPSQPDNTPAPPQENNRTTDNPGVNNRWPEMEDERQNWGFLLNDTDTNDNNDANINDGARPISFVPIRPNRTMSRPPPPVEHGSAQADINSLTVTTTVPPPQITTSRLSPPSPCDGAVLSCCHMSQVTYDCFAAQGCPDPSAYGNPCDPSVIVRVIERFREYYNQRSG</sequence>
<reference evidence="3" key="1">
    <citation type="submission" date="2021-12" db="EMBL/GenBank/DDBJ databases">
        <authorList>
            <person name="King R."/>
        </authorList>
    </citation>
    <scope>NUCLEOTIDE SEQUENCE</scope>
</reference>
<feature type="compositionally biased region" description="Polar residues" evidence="1">
    <location>
        <begin position="166"/>
        <end position="191"/>
    </location>
</feature>
<keyword evidence="4" id="KW-1185">Reference proteome</keyword>
<accession>A0ABN8BBT9</accession>
<evidence type="ECO:0000313" key="3">
    <source>
        <dbReference type="EMBL" id="CAH0407403.1"/>
    </source>
</evidence>
<evidence type="ECO:0000313" key="4">
    <source>
        <dbReference type="Proteomes" id="UP001153292"/>
    </source>
</evidence>
<protein>
    <submittedName>
        <fullName evidence="3">Uncharacterized protein</fullName>
    </submittedName>
</protein>
<name>A0ABN8BBT9_CHISP</name>
<evidence type="ECO:0000256" key="2">
    <source>
        <dbReference type="SAM" id="SignalP"/>
    </source>
</evidence>
<feature type="chain" id="PRO_5047127249" evidence="2">
    <location>
        <begin position="20"/>
        <end position="335"/>
    </location>
</feature>
<dbReference type="Proteomes" id="UP001153292">
    <property type="component" value="Chromosome 8"/>
</dbReference>
<keyword evidence="2" id="KW-0732">Signal</keyword>